<reference evidence="2" key="1">
    <citation type="journal article" date="2021" name="G3 (Bethesda)">
        <title>Genomic diversity, chromosomal rearrangements, and interspecies hybridization in the ogataea polymorpha species complex.</title>
        <authorList>
            <person name="Hanson S.J."/>
            <person name="Cinneide E.O."/>
            <person name="Salzberg L.I."/>
            <person name="Wolfe K.H."/>
            <person name="McGowan J."/>
            <person name="Fitzpatrick D.A."/>
            <person name="Matlin K."/>
        </authorList>
    </citation>
    <scope>NUCLEOTIDE SEQUENCE</scope>
    <source>
        <strain evidence="2">61-244</strain>
    </source>
</reference>
<evidence type="ECO:0000256" key="1">
    <source>
        <dbReference type="SAM" id="MobiDB-lite"/>
    </source>
</evidence>
<name>A0AAN6DML2_PICAN</name>
<sequence length="222" mass="24893">MSLAKSLVLMTEETPKELPHYARPTYASIRKSKTGSPRPERPRTVRTRPPTGMELKLGSPKTLQPENKSSKIRQGVWNLFRKPSQETEKPASGEENEDHHGEPGDLKDKVFAAVAPKKSATDESYSVSIFDDYAHQNPDIIQVANNLARQAQLEIDQSENIYRGGPLQKLSINEYFVPPEVLFRSVGDRTYIPVAEYLDLLHKYASLCDRLKHTAGGHVTGL</sequence>
<feature type="compositionally biased region" description="Basic and acidic residues" evidence="1">
    <location>
        <begin position="83"/>
        <end position="107"/>
    </location>
</feature>
<protein>
    <submittedName>
        <fullName evidence="2">Uncharacterized protein</fullName>
    </submittedName>
</protein>
<evidence type="ECO:0000313" key="3">
    <source>
        <dbReference type="Proteomes" id="UP001196530"/>
    </source>
</evidence>
<dbReference type="Proteomes" id="UP001196530">
    <property type="component" value="Unassembled WGS sequence"/>
</dbReference>
<dbReference type="EMBL" id="JAHLUX010000001">
    <property type="protein sequence ID" value="KAG7822019.1"/>
    <property type="molecule type" value="Genomic_DNA"/>
</dbReference>
<organism evidence="2 3">
    <name type="scientific">Pichia angusta</name>
    <name type="common">Yeast</name>
    <name type="synonym">Hansenula polymorpha</name>
    <dbReference type="NCBI Taxonomy" id="870730"/>
    <lineage>
        <taxon>Eukaryota</taxon>
        <taxon>Fungi</taxon>
        <taxon>Dikarya</taxon>
        <taxon>Ascomycota</taxon>
        <taxon>Saccharomycotina</taxon>
        <taxon>Pichiomycetes</taxon>
        <taxon>Pichiales</taxon>
        <taxon>Pichiaceae</taxon>
        <taxon>Ogataea</taxon>
    </lineage>
</organism>
<dbReference type="AlphaFoldDB" id="A0AAN6DML2"/>
<proteinExistence type="predicted"/>
<comment type="caution">
    <text evidence="2">The sequence shown here is derived from an EMBL/GenBank/DDBJ whole genome shotgun (WGS) entry which is preliminary data.</text>
</comment>
<dbReference type="GeneID" id="66124545"/>
<accession>A0AAN6DML2</accession>
<evidence type="ECO:0000313" key="2">
    <source>
        <dbReference type="EMBL" id="KAG7822019.1"/>
    </source>
</evidence>
<gene>
    <name evidence="2" type="ORF">KL928_000494</name>
</gene>
<dbReference type="RefSeq" id="XP_043062389.1">
    <property type="nucleotide sequence ID" value="XM_043205693.1"/>
</dbReference>
<feature type="region of interest" description="Disordered" evidence="1">
    <location>
        <begin position="1"/>
        <end position="107"/>
    </location>
</feature>